<proteinExistence type="predicted"/>
<keyword evidence="4" id="KW-1185">Reference proteome</keyword>
<dbReference type="AlphaFoldDB" id="A0A9P5PL72"/>
<accession>A0A9P5PL72</accession>
<dbReference type="OrthoDB" id="3241054at2759"/>
<feature type="chain" id="PRO_5040351206" evidence="2">
    <location>
        <begin position="24"/>
        <end position="338"/>
    </location>
</feature>
<evidence type="ECO:0000313" key="3">
    <source>
        <dbReference type="EMBL" id="KAF9067844.1"/>
    </source>
</evidence>
<dbReference type="Proteomes" id="UP000772434">
    <property type="component" value="Unassembled WGS sequence"/>
</dbReference>
<organism evidence="3 4">
    <name type="scientific">Rhodocollybia butyracea</name>
    <dbReference type="NCBI Taxonomy" id="206335"/>
    <lineage>
        <taxon>Eukaryota</taxon>
        <taxon>Fungi</taxon>
        <taxon>Dikarya</taxon>
        <taxon>Basidiomycota</taxon>
        <taxon>Agaricomycotina</taxon>
        <taxon>Agaricomycetes</taxon>
        <taxon>Agaricomycetidae</taxon>
        <taxon>Agaricales</taxon>
        <taxon>Marasmiineae</taxon>
        <taxon>Omphalotaceae</taxon>
        <taxon>Rhodocollybia</taxon>
    </lineage>
</organism>
<sequence length="338" mass="31846">MFSKLSTLSVSLGLLALSTHVSAHCAIVPMLGVTGTPARSDVQQPSTAKPCGSVNVASTLDTSTPVQAAADGTFTVNATDFNAGADGSRSVTAKVDPTAAGKTFSTAVTVSQNGIAAPKTVGTDQITASLPAGTTCSGGTSGNLCLVQFTTTAGFGNCVVVAQGAGTAAAANGTAASTAATTAANGTAATTATTATNGTTADSTTTTTDGTAANGTAAATGTTTTTGTAGKHHKHKHAGAAAAAGNAAAGNAAAAGTAAAGTAATAGTAAGSTAAGTAATGDADCGDAAAGTAATGNEAKANFKAGSRAPRALLHNLETRGEEALGVVRRGVLGWMWA</sequence>
<reference evidence="3" key="1">
    <citation type="submission" date="2020-11" db="EMBL/GenBank/DDBJ databases">
        <authorList>
            <consortium name="DOE Joint Genome Institute"/>
            <person name="Ahrendt S."/>
            <person name="Riley R."/>
            <person name="Andreopoulos W."/>
            <person name="Labutti K."/>
            <person name="Pangilinan J."/>
            <person name="Ruiz-Duenas F.J."/>
            <person name="Barrasa J.M."/>
            <person name="Sanchez-Garcia M."/>
            <person name="Camarero S."/>
            <person name="Miyauchi S."/>
            <person name="Serrano A."/>
            <person name="Linde D."/>
            <person name="Babiker R."/>
            <person name="Drula E."/>
            <person name="Ayuso-Fernandez I."/>
            <person name="Pacheco R."/>
            <person name="Padilla G."/>
            <person name="Ferreira P."/>
            <person name="Barriuso J."/>
            <person name="Kellner H."/>
            <person name="Castanera R."/>
            <person name="Alfaro M."/>
            <person name="Ramirez L."/>
            <person name="Pisabarro A.G."/>
            <person name="Kuo A."/>
            <person name="Tritt A."/>
            <person name="Lipzen A."/>
            <person name="He G."/>
            <person name="Yan M."/>
            <person name="Ng V."/>
            <person name="Cullen D."/>
            <person name="Martin F."/>
            <person name="Rosso M.-N."/>
            <person name="Henrissat B."/>
            <person name="Hibbett D."/>
            <person name="Martinez A.T."/>
            <person name="Grigoriev I.V."/>
        </authorList>
    </citation>
    <scope>NUCLEOTIDE SEQUENCE</scope>
    <source>
        <strain evidence="3">AH 40177</strain>
    </source>
</reference>
<evidence type="ECO:0000256" key="2">
    <source>
        <dbReference type="SAM" id="SignalP"/>
    </source>
</evidence>
<dbReference type="EMBL" id="JADNRY010000067">
    <property type="protein sequence ID" value="KAF9067844.1"/>
    <property type="molecule type" value="Genomic_DNA"/>
</dbReference>
<feature type="compositionally biased region" description="Low complexity" evidence="1">
    <location>
        <begin position="195"/>
        <end position="229"/>
    </location>
</feature>
<gene>
    <name evidence="3" type="ORF">BDP27DRAFT_1295854</name>
</gene>
<feature type="region of interest" description="Disordered" evidence="1">
    <location>
        <begin position="195"/>
        <end position="242"/>
    </location>
</feature>
<evidence type="ECO:0000313" key="4">
    <source>
        <dbReference type="Proteomes" id="UP000772434"/>
    </source>
</evidence>
<feature type="signal peptide" evidence="2">
    <location>
        <begin position="1"/>
        <end position="23"/>
    </location>
</feature>
<comment type="caution">
    <text evidence="3">The sequence shown here is derived from an EMBL/GenBank/DDBJ whole genome shotgun (WGS) entry which is preliminary data.</text>
</comment>
<evidence type="ECO:0000256" key="1">
    <source>
        <dbReference type="SAM" id="MobiDB-lite"/>
    </source>
</evidence>
<keyword evidence="2" id="KW-0732">Signal</keyword>
<name>A0A9P5PL72_9AGAR</name>
<protein>
    <submittedName>
        <fullName evidence="3">Uncharacterized protein</fullName>
    </submittedName>
</protein>